<evidence type="ECO:0000313" key="5">
    <source>
        <dbReference type="Proteomes" id="UP000255129"/>
    </source>
</evidence>
<dbReference type="Proteomes" id="UP000255129">
    <property type="component" value="Unassembled WGS sequence"/>
</dbReference>
<dbReference type="AlphaFoldDB" id="A0A379G5Z1"/>
<dbReference type="RefSeq" id="WP_115164599.1">
    <property type="nucleotide sequence ID" value="NZ_UGUA01000002.1"/>
</dbReference>
<name>A0A379G5Z1_9GAMM</name>
<evidence type="ECO:0000313" key="4">
    <source>
        <dbReference type="EMBL" id="SUC36388.1"/>
    </source>
</evidence>
<gene>
    <name evidence="4" type="ORF">NCTC12026_02813</name>
</gene>
<feature type="DNA-binding region" description="H-T-H motif" evidence="2">
    <location>
        <begin position="42"/>
        <end position="61"/>
    </location>
</feature>
<dbReference type="PRINTS" id="PR00455">
    <property type="entry name" value="HTHTETR"/>
</dbReference>
<accession>A0A379G5Z1</accession>
<keyword evidence="1 2" id="KW-0238">DNA-binding</keyword>
<evidence type="ECO:0000256" key="1">
    <source>
        <dbReference type="ARBA" id="ARBA00023125"/>
    </source>
</evidence>
<dbReference type="PROSITE" id="PS50977">
    <property type="entry name" value="HTH_TETR_2"/>
    <property type="match status" value="1"/>
</dbReference>
<reference evidence="4 5" key="1">
    <citation type="submission" date="2018-06" db="EMBL/GenBank/DDBJ databases">
        <authorList>
            <consortium name="Pathogen Informatics"/>
            <person name="Doyle S."/>
        </authorList>
    </citation>
    <scope>NUCLEOTIDE SEQUENCE [LARGE SCALE GENOMIC DNA]</scope>
    <source>
        <strain evidence="4 5">NCTC12026</strain>
    </source>
</reference>
<feature type="domain" description="HTH tetR-type" evidence="3">
    <location>
        <begin position="19"/>
        <end position="79"/>
    </location>
</feature>
<sequence>MSKSEYIKPARGRPSISEDILKMKMIQATSESLIKDGYQLTTIDNVAKRAGVAKKTIYRFVDNRDDLIEQVVLSWTDSFVPLFDSKAHSTDTFFELLQVNLETIANTVLSEEAVGLYRLLQTDFKQKKILLDKYQKSGIERSRRLLADWLTFHWEQKIIKQNDYVVMSDLILSMAIAEPLRQISLGLAPAGISTELKNRIQQIIILCRSVM</sequence>
<dbReference type="Gene3D" id="1.10.357.10">
    <property type="entry name" value="Tetracycline Repressor, domain 2"/>
    <property type="match status" value="1"/>
</dbReference>
<dbReference type="SUPFAM" id="SSF46689">
    <property type="entry name" value="Homeodomain-like"/>
    <property type="match status" value="1"/>
</dbReference>
<dbReference type="GO" id="GO:0003677">
    <property type="term" value="F:DNA binding"/>
    <property type="evidence" value="ECO:0007669"/>
    <property type="project" value="UniProtKB-UniRule"/>
</dbReference>
<organism evidence="4 5">
    <name type="scientific">Providencia rustigianii</name>
    <dbReference type="NCBI Taxonomy" id="158850"/>
    <lineage>
        <taxon>Bacteria</taxon>
        <taxon>Pseudomonadati</taxon>
        <taxon>Pseudomonadota</taxon>
        <taxon>Gammaproteobacteria</taxon>
        <taxon>Enterobacterales</taxon>
        <taxon>Morganellaceae</taxon>
        <taxon>Providencia</taxon>
    </lineage>
</organism>
<dbReference type="Pfam" id="PF00440">
    <property type="entry name" value="TetR_N"/>
    <property type="match status" value="1"/>
</dbReference>
<protein>
    <submittedName>
        <fullName evidence="4">Transcriptional repressor BetI</fullName>
    </submittedName>
</protein>
<evidence type="ECO:0000259" key="3">
    <source>
        <dbReference type="PROSITE" id="PS50977"/>
    </source>
</evidence>
<dbReference type="OrthoDB" id="7584337at2"/>
<dbReference type="InterPro" id="IPR001647">
    <property type="entry name" value="HTH_TetR"/>
</dbReference>
<evidence type="ECO:0000256" key="2">
    <source>
        <dbReference type="PROSITE-ProRule" id="PRU00335"/>
    </source>
</evidence>
<dbReference type="EMBL" id="UGUA01000002">
    <property type="protein sequence ID" value="SUC36388.1"/>
    <property type="molecule type" value="Genomic_DNA"/>
</dbReference>
<dbReference type="InterPro" id="IPR009057">
    <property type="entry name" value="Homeodomain-like_sf"/>
</dbReference>
<proteinExistence type="predicted"/>